<proteinExistence type="inferred from homology"/>
<evidence type="ECO:0000256" key="1">
    <source>
        <dbReference type="ARBA" id="ARBA00010518"/>
    </source>
</evidence>
<evidence type="ECO:0000259" key="6">
    <source>
        <dbReference type="Pfam" id="PF00710"/>
    </source>
</evidence>
<dbReference type="PIRSF" id="PIRSF500176">
    <property type="entry name" value="L_ASNase"/>
    <property type="match status" value="1"/>
</dbReference>
<evidence type="ECO:0000256" key="2">
    <source>
        <dbReference type="PIRSR" id="PIRSR001220-1"/>
    </source>
</evidence>
<dbReference type="PANTHER" id="PTHR11707:SF28">
    <property type="entry name" value="60 KDA LYSOPHOSPHOLIPASE"/>
    <property type="match status" value="1"/>
</dbReference>
<dbReference type="PROSITE" id="PS51732">
    <property type="entry name" value="ASN_GLN_ASE_3"/>
    <property type="match status" value="1"/>
</dbReference>
<feature type="active site" evidence="5">
    <location>
        <position position="103"/>
    </location>
</feature>
<accession>A1ZEI0</accession>
<feature type="binding site" evidence="3">
    <location>
        <begin position="103"/>
        <end position="104"/>
    </location>
    <ligand>
        <name>substrate</name>
    </ligand>
</feature>
<dbReference type="GO" id="GO:0004067">
    <property type="term" value="F:asparaginase activity"/>
    <property type="evidence" value="ECO:0007669"/>
    <property type="project" value="UniProtKB-UniRule"/>
</dbReference>
<dbReference type="Gene3D" id="3.40.50.1170">
    <property type="entry name" value="L-asparaginase, N-terminal domain"/>
    <property type="match status" value="1"/>
</dbReference>
<dbReference type="Pfam" id="PF00710">
    <property type="entry name" value="Asparaginase"/>
    <property type="match status" value="1"/>
</dbReference>
<dbReference type="PRINTS" id="PR00139">
    <property type="entry name" value="ASNGLNASE"/>
</dbReference>
<evidence type="ECO:0000259" key="7">
    <source>
        <dbReference type="Pfam" id="PF17763"/>
    </source>
</evidence>
<dbReference type="eggNOG" id="COG0252">
    <property type="taxonomic scope" value="Bacteria"/>
</dbReference>
<evidence type="ECO:0000313" key="9">
    <source>
        <dbReference type="Proteomes" id="UP000004095"/>
    </source>
</evidence>
<comment type="caution">
    <text evidence="8">The sequence shown here is derived from an EMBL/GenBank/DDBJ whole genome shotgun (WGS) entry which is preliminary data.</text>
</comment>
<dbReference type="InterPro" id="IPR020845">
    <property type="entry name" value="AMP-binding_CS"/>
</dbReference>
<dbReference type="CDD" id="cd08963">
    <property type="entry name" value="L-asparaginase_I"/>
    <property type="match status" value="1"/>
</dbReference>
<dbReference type="InterPro" id="IPR006034">
    <property type="entry name" value="Asparaginase/glutaminase-like"/>
</dbReference>
<evidence type="ECO:0000256" key="3">
    <source>
        <dbReference type="PIRSR" id="PIRSR001220-2"/>
    </source>
</evidence>
<dbReference type="InterPro" id="IPR027474">
    <property type="entry name" value="L-asparaginase_N"/>
</dbReference>
<keyword evidence="9" id="KW-1185">Reference proteome</keyword>
<feature type="domain" description="L-asparaginase N-terminal" evidence="6">
    <location>
        <begin position="18"/>
        <end position="208"/>
    </location>
</feature>
<evidence type="ECO:0000256" key="5">
    <source>
        <dbReference type="PROSITE-ProRule" id="PRU10100"/>
    </source>
</evidence>
<dbReference type="PROSITE" id="PS00144">
    <property type="entry name" value="ASN_GLN_ASE_1"/>
    <property type="match status" value="1"/>
</dbReference>
<dbReference type="PROSITE" id="PS00455">
    <property type="entry name" value="AMP_BINDING"/>
    <property type="match status" value="1"/>
</dbReference>
<dbReference type="InterPro" id="IPR041725">
    <property type="entry name" value="L-asparaginase_I"/>
</dbReference>
<name>A1ZEI0_MICM2</name>
<feature type="binding site" evidence="3">
    <location>
        <position position="72"/>
    </location>
    <ligand>
        <name>substrate</name>
    </ligand>
</feature>
<evidence type="ECO:0000313" key="8">
    <source>
        <dbReference type="EMBL" id="EAY31488.1"/>
    </source>
</evidence>
<dbReference type="InterPro" id="IPR027473">
    <property type="entry name" value="L-asparaginase_C"/>
</dbReference>
<reference evidence="8 9" key="1">
    <citation type="submission" date="2007-01" db="EMBL/GenBank/DDBJ databases">
        <authorList>
            <person name="Haygood M."/>
            <person name="Podell S."/>
            <person name="Anderson C."/>
            <person name="Hopkinson B."/>
            <person name="Roe K."/>
            <person name="Barbeau K."/>
            <person name="Gaasterland T."/>
            <person name="Ferriera S."/>
            <person name="Johnson J."/>
            <person name="Kravitz S."/>
            <person name="Beeson K."/>
            <person name="Sutton G."/>
            <person name="Rogers Y.-H."/>
            <person name="Friedman R."/>
            <person name="Frazier M."/>
            <person name="Venter J.C."/>
        </authorList>
    </citation>
    <scope>NUCLEOTIDE SEQUENCE [LARGE SCALE GENOMIC DNA]</scope>
    <source>
        <strain evidence="8 9">ATCC 23134</strain>
    </source>
</reference>
<dbReference type="EMBL" id="AAWS01000003">
    <property type="protein sequence ID" value="EAY31488.1"/>
    <property type="molecule type" value="Genomic_DNA"/>
</dbReference>
<dbReference type="InterPro" id="IPR036152">
    <property type="entry name" value="Asp/glu_Ase-like_sf"/>
</dbReference>
<protein>
    <submittedName>
        <fullName evidence="8">60 kDa lysophospholipase</fullName>
    </submittedName>
</protein>
<dbReference type="GO" id="GO:0006520">
    <property type="term" value="P:amino acid metabolic process"/>
    <property type="evidence" value="ECO:0007669"/>
    <property type="project" value="InterPro"/>
</dbReference>
<dbReference type="InterPro" id="IPR037152">
    <property type="entry name" value="L-asparaginase_N_sf"/>
</dbReference>
<organism evidence="8 9">
    <name type="scientific">Microscilla marina ATCC 23134</name>
    <dbReference type="NCBI Taxonomy" id="313606"/>
    <lineage>
        <taxon>Bacteria</taxon>
        <taxon>Pseudomonadati</taxon>
        <taxon>Bacteroidota</taxon>
        <taxon>Cytophagia</taxon>
        <taxon>Cytophagales</taxon>
        <taxon>Microscillaceae</taxon>
        <taxon>Microscilla</taxon>
    </lineage>
</organism>
<dbReference type="SMART" id="SM00870">
    <property type="entry name" value="Asparaginase"/>
    <property type="match status" value="1"/>
</dbReference>
<dbReference type="PANTHER" id="PTHR11707">
    <property type="entry name" value="L-ASPARAGINASE"/>
    <property type="match status" value="1"/>
</dbReference>
<dbReference type="FunFam" id="3.40.50.1170:FF:000001">
    <property type="entry name" value="L-asparaginase 2"/>
    <property type="match status" value="1"/>
</dbReference>
<dbReference type="OrthoDB" id="9788068at2"/>
<sequence>MKVIQIDTATPNPPEQAILIIYTGGTIGMVKDPKIGGGFVPFDFEQILEKIPELHHFDMQLTLYSLEPLIDSSDITPEYWLRISQVIQEHYAQYDGFVILHGTDTMAYSASALSFLLEGLNKPVILTGAQLPIGTVRNDARTNLLTSIEIAAAKKDGKPLVPEVCICFHDLLLRGNRAKKLESAHFDAFQSENYPALATIGTHIEYNFSAILPYNSARQLQLQPVMESNVAILKMFPGISAKVVKNLLSTEGLKGVVLETYGSGNAPTVPWFIEL</sequence>
<feature type="active site" description="O-isoaspartyl threonine intermediate" evidence="2">
    <location>
        <position position="26"/>
    </location>
</feature>
<dbReference type="SUPFAM" id="SSF53774">
    <property type="entry name" value="Glutaminase/Asparaginase"/>
    <property type="match status" value="1"/>
</dbReference>
<dbReference type="Pfam" id="PF17763">
    <property type="entry name" value="Asparaginase_C"/>
    <property type="match status" value="1"/>
</dbReference>
<dbReference type="Proteomes" id="UP000004095">
    <property type="component" value="Unassembled WGS sequence"/>
</dbReference>
<dbReference type="PROSITE" id="PS00917">
    <property type="entry name" value="ASN_GLN_ASE_2"/>
    <property type="match status" value="1"/>
</dbReference>
<dbReference type="InterPro" id="IPR040919">
    <property type="entry name" value="Asparaginase_C"/>
</dbReference>
<gene>
    <name evidence="8" type="ORF">M23134_04321</name>
</gene>
<evidence type="ECO:0000256" key="4">
    <source>
        <dbReference type="PROSITE-ProRule" id="PRU10099"/>
    </source>
</evidence>
<dbReference type="InterPro" id="IPR020827">
    <property type="entry name" value="Asparaginase/glutaminase_AS1"/>
</dbReference>
<dbReference type="RefSeq" id="WP_002694072.1">
    <property type="nucleotide sequence ID" value="NZ_AAWS01000003.1"/>
</dbReference>
<feature type="domain" description="Asparaginase/glutaminase C-terminal" evidence="7">
    <location>
        <begin position="229"/>
        <end position="273"/>
    </location>
</feature>
<dbReference type="InterPro" id="IPR027475">
    <property type="entry name" value="Asparaginase/glutaminase_AS2"/>
</dbReference>
<dbReference type="PIRSF" id="PIRSF001220">
    <property type="entry name" value="L-ASNase_gatD"/>
    <property type="match status" value="1"/>
</dbReference>
<comment type="similarity">
    <text evidence="1">Belongs to the asparaginase 1 family.</text>
</comment>
<dbReference type="Gene3D" id="3.40.50.40">
    <property type="match status" value="1"/>
</dbReference>
<dbReference type="AlphaFoldDB" id="A1ZEI0"/>
<feature type="active site" evidence="4">
    <location>
        <position position="26"/>
    </location>
</feature>
<dbReference type="SFLD" id="SFLDS00057">
    <property type="entry name" value="Glutaminase/Asparaginase"/>
    <property type="match status" value="1"/>
</dbReference>